<evidence type="ECO:0000313" key="3">
    <source>
        <dbReference type="Proteomes" id="UP001595443"/>
    </source>
</evidence>
<feature type="transmembrane region" description="Helical" evidence="1">
    <location>
        <begin position="132"/>
        <end position="149"/>
    </location>
</feature>
<gene>
    <name evidence="2" type="ORF">ACFOES_14900</name>
</gene>
<dbReference type="PANTHER" id="PTHR15887">
    <property type="entry name" value="TRANSMEMBRANE PROTEIN 69"/>
    <property type="match status" value="1"/>
</dbReference>
<feature type="transmembrane region" description="Helical" evidence="1">
    <location>
        <begin position="46"/>
        <end position="68"/>
    </location>
</feature>
<evidence type="ECO:0000256" key="1">
    <source>
        <dbReference type="SAM" id="Phobius"/>
    </source>
</evidence>
<keyword evidence="1" id="KW-0472">Membrane</keyword>
<dbReference type="RefSeq" id="WP_377834103.1">
    <property type="nucleotide sequence ID" value="NZ_JBHRSK010000012.1"/>
</dbReference>
<organism evidence="2 3">
    <name type="scientific">Acidimangrovimonas pyrenivorans</name>
    <dbReference type="NCBI Taxonomy" id="2030798"/>
    <lineage>
        <taxon>Bacteria</taxon>
        <taxon>Pseudomonadati</taxon>
        <taxon>Pseudomonadota</taxon>
        <taxon>Alphaproteobacteria</taxon>
        <taxon>Rhodobacterales</taxon>
        <taxon>Paracoccaceae</taxon>
        <taxon>Acidimangrovimonas</taxon>
    </lineage>
</organism>
<dbReference type="PANTHER" id="PTHR15887:SF1">
    <property type="entry name" value="TRANSMEMBRANE PROTEIN 69"/>
    <property type="match status" value="1"/>
</dbReference>
<sequence>MSRSPRAALTLGTAALTPFVWGVVTMWSQPLALATARHVGPRFIGPYIQLAYGTVVLAFLSGILWGFASRARAGVAATGYLLSVLPAAWAFLFVGGGPVSAAIYLGAGFVGVTAIDWLFWQQGLAPGWWMRARLGFTVVVLLSLAPIVLT</sequence>
<protein>
    <submittedName>
        <fullName evidence="2">DUF3429 domain-containing protein</fullName>
    </submittedName>
</protein>
<keyword evidence="1" id="KW-0812">Transmembrane</keyword>
<comment type="caution">
    <text evidence="2">The sequence shown here is derived from an EMBL/GenBank/DDBJ whole genome shotgun (WGS) entry which is preliminary data.</text>
</comment>
<keyword evidence="3" id="KW-1185">Reference proteome</keyword>
<name>A0ABV7AKB7_9RHOB</name>
<reference evidence="3" key="1">
    <citation type="journal article" date="2019" name="Int. J. Syst. Evol. Microbiol.">
        <title>The Global Catalogue of Microorganisms (GCM) 10K type strain sequencing project: providing services to taxonomists for standard genome sequencing and annotation.</title>
        <authorList>
            <consortium name="The Broad Institute Genomics Platform"/>
            <consortium name="The Broad Institute Genome Sequencing Center for Infectious Disease"/>
            <person name="Wu L."/>
            <person name="Ma J."/>
        </authorList>
    </citation>
    <scope>NUCLEOTIDE SEQUENCE [LARGE SCALE GENOMIC DNA]</scope>
    <source>
        <strain evidence="3">KCTC 62192</strain>
    </source>
</reference>
<feature type="transmembrane region" description="Helical" evidence="1">
    <location>
        <begin position="75"/>
        <end position="95"/>
    </location>
</feature>
<dbReference type="Pfam" id="PF11911">
    <property type="entry name" value="DUF3429"/>
    <property type="match status" value="1"/>
</dbReference>
<keyword evidence="1" id="KW-1133">Transmembrane helix</keyword>
<evidence type="ECO:0000313" key="2">
    <source>
        <dbReference type="EMBL" id="MFC2969393.1"/>
    </source>
</evidence>
<proteinExistence type="predicted"/>
<dbReference type="EMBL" id="JBHRSK010000012">
    <property type="protein sequence ID" value="MFC2969393.1"/>
    <property type="molecule type" value="Genomic_DNA"/>
</dbReference>
<dbReference type="InterPro" id="IPR021836">
    <property type="entry name" value="DUF3429"/>
</dbReference>
<feature type="transmembrane region" description="Helical" evidence="1">
    <location>
        <begin position="101"/>
        <end position="120"/>
    </location>
</feature>
<accession>A0ABV7AKB7</accession>
<dbReference type="Proteomes" id="UP001595443">
    <property type="component" value="Unassembled WGS sequence"/>
</dbReference>